<dbReference type="SUPFAM" id="SSF54427">
    <property type="entry name" value="NTF2-like"/>
    <property type="match status" value="1"/>
</dbReference>
<protein>
    <submittedName>
        <fullName evidence="1">Nuclear transport factor 2 family protein</fullName>
    </submittedName>
</protein>
<reference evidence="2" key="1">
    <citation type="journal article" date="2019" name="Int. J. Syst. Evol. Microbiol.">
        <title>The Global Catalogue of Microorganisms (GCM) 10K type strain sequencing project: providing services to taxonomists for standard genome sequencing and annotation.</title>
        <authorList>
            <consortium name="The Broad Institute Genomics Platform"/>
            <consortium name="The Broad Institute Genome Sequencing Center for Infectious Disease"/>
            <person name="Wu L."/>
            <person name="Ma J."/>
        </authorList>
    </citation>
    <scope>NUCLEOTIDE SEQUENCE [LARGE SCALE GENOMIC DNA]</scope>
    <source>
        <strain evidence="2">JCM 9377</strain>
    </source>
</reference>
<evidence type="ECO:0000313" key="1">
    <source>
        <dbReference type="EMBL" id="GAA3216969.1"/>
    </source>
</evidence>
<sequence>MAGRFTRQELEEAFAGYQRTSLAAGGSGNWDLFADQFTLDATYVEHGYGTFGGREAIRRWITTTMATFPGSAMPHFPIGWYVVDEDKGWIVCQVFNRMADPGDGSVHQADNITLLKYAGDGLWSYEEDAYNPASFLTMLTAWRDRADRHGTLTEEARTWFASMGLAAKG</sequence>
<name>A0ABP6QEK6_9ACTN</name>
<evidence type="ECO:0000313" key="2">
    <source>
        <dbReference type="Proteomes" id="UP001501237"/>
    </source>
</evidence>
<dbReference type="RefSeq" id="WP_344830201.1">
    <property type="nucleotide sequence ID" value="NZ_BAAAUV010000009.1"/>
</dbReference>
<dbReference type="Proteomes" id="UP001501237">
    <property type="component" value="Unassembled WGS sequence"/>
</dbReference>
<dbReference type="Gene3D" id="3.10.450.50">
    <property type="match status" value="1"/>
</dbReference>
<organism evidence="1 2">
    <name type="scientific">Actinocorallia longicatena</name>
    <dbReference type="NCBI Taxonomy" id="111803"/>
    <lineage>
        <taxon>Bacteria</taxon>
        <taxon>Bacillati</taxon>
        <taxon>Actinomycetota</taxon>
        <taxon>Actinomycetes</taxon>
        <taxon>Streptosporangiales</taxon>
        <taxon>Thermomonosporaceae</taxon>
        <taxon>Actinocorallia</taxon>
    </lineage>
</organism>
<gene>
    <name evidence="1" type="ORF">GCM10010468_39390</name>
</gene>
<dbReference type="InterPro" id="IPR032710">
    <property type="entry name" value="NTF2-like_dom_sf"/>
</dbReference>
<dbReference type="EMBL" id="BAAAUV010000009">
    <property type="protein sequence ID" value="GAA3216969.1"/>
    <property type="molecule type" value="Genomic_DNA"/>
</dbReference>
<comment type="caution">
    <text evidence="1">The sequence shown here is derived from an EMBL/GenBank/DDBJ whole genome shotgun (WGS) entry which is preliminary data.</text>
</comment>
<keyword evidence="2" id="KW-1185">Reference proteome</keyword>
<proteinExistence type="predicted"/>
<accession>A0ABP6QEK6</accession>